<evidence type="ECO:0000256" key="1">
    <source>
        <dbReference type="ARBA" id="ARBA00004651"/>
    </source>
</evidence>
<evidence type="ECO:0000256" key="6">
    <source>
        <dbReference type="SAM" id="MobiDB-lite"/>
    </source>
</evidence>
<dbReference type="Pfam" id="PF02687">
    <property type="entry name" value="FtsX"/>
    <property type="match status" value="1"/>
</dbReference>
<feature type="transmembrane region" description="Helical" evidence="7">
    <location>
        <begin position="363"/>
        <end position="389"/>
    </location>
</feature>
<dbReference type="Proteomes" id="UP000005388">
    <property type="component" value="Unassembled WGS sequence"/>
</dbReference>
<comment type="caution">
    <text evidence="9">The sequence shown here is derived from an EMBL/GenBank/DDBJ whole genome shotgun (WGS) entry which is preliminary data.</text>
</comment>
<dbReference type="EMBL" id="AEUZ02000001">
    <property type="protein sequence ID" value="EHJ57619.1"/>
    <property type="molecule type" value="Genomic_DNA"/>
</dbReference>
<evidence type="ECO:0000256" key="4">
    <source>
        <dbReference type="ARBA" id="ARBA00022989"/>
    </source>
</evidence>
<feature type="domain" description="ABC3 transporter permease C-terminal" evidence="8">
    <location>
        <begin position="323"/>
        <end position="404"/>
    </location>
</feature>
<organism evidence="9 10">
    <name type="scientific">Streptococcus urinalis 2285-97</name>
    <dbReference type="NCBI Taxonomy" id="764291"/>
    <lineage>
        <taxon>Bacteria</taxon>
        <taxon>Bacillati</taxon>
        <taxon>Bacillota</taxon>
        <taxon>Bacilli</taxon>
        <taxon>Lactobacillales</taxon>
        <taxon>Streptococcaceae</taxon>
        <taxon>Streptococcus</taxon>
    </lineage>
</organism>
<evidence type="ECO:0000256" key="2">
    <source>
        <dbReference type="ARBA" id="ARBA00022475"/>
    </source>
</evidence>
<dbReference type="PANTHER" id="PTHR30572:SF9">
    <property type="entry name" value="ABC TRANSPORTER PERMEASE PROTEIN"/>
    <property type="match status" value="1"/>
</dbReference>
<dbReference type="STRING" id="764291.STRUR_2054"/>
<feature type="transmembrane region" description="Helical" evidence="7">
    <location>
        <begin position="323"/>
        <end position="343"/>
    </location>
</feature>
<keyword evidence="2" id="KW-1003">Cell membrane</keyword>
<protein>
    <submittedName>
        <fullName evidence="9">Efflux ABC transporter, permease protein</fullName>
    </submittedName>
</protein>
<keyword evidence="5 7" id="KW-0472">Membrane</keyword>
<evidence type="ECO:0000256" key="7">
    <source>
        <dbReference type="SAM" id="Phobius"/>
    </source>
</evidence>
<feature type="region of interest" description="Disordered" evidence="6">
    <location>
        <begin position="116"/>
        <end position="155"/>
    </location>
</feature>
<name>G5KEB6_9STRE</name>
<proteinExistence type="predicted"/>
<dbReference type="AlphaFoldDB" id="G5KEB6"/>
<evidence type="ECO:0000259" key="8">
    <source>
        <dbReference type="Pfam" id="PF02687"/>
    </source>
</evidence>
<sequence length="419" mass="43794">MNFIKRAWLATKSKLGRSLLLTLVTIAILLFVLAGITIKNAANAAVKSAKNQTGSTISLQLKREYMMSQMAPPDQSSSSSSSSQKTVSIPLSVAKKLANNSGIASYLFTTTTQASAGSNISPISTSSSTSSSSSSDSQSSNGMKNGGPQMASGDFTITGVSSTAKVSDFTSSTSKISKGVGITSSTANNSAVISSDLAKKNSLSVGDSFTIKTTVNGTEKSVTLKVVGIYTSSATANSAQMQSNSSNPQNNIYTNVSTVNTLKGSSGLDSAVFTVSNPSKLSSLVKEMKTKINTKKYSLTSSDEVYKQMLQPLNNISSIANNIIILVAVAGAIILTLIIMLSIRERRYEIGVLMSLGENRLKIIGQFFTELAVVTLISLCLASLAGGMVGNALGNQLLSNSTSQQVSQKDNNVKTNQKS</sequence>
<feature type="compositionally biased region" description="Low complexity" evidence="6">
    <location>
        <begin position="116"/>
        <end position="140"/>
    </location>
</feature>
<keyword evidence="10" id="KW-1185">Reference proteome</keyword>
<evidence type="ECO:0000313" key="10">
    <source>
        <dbReference type="Proteomes" id="UP000005388"/>
    </source>
</evidence>
<reference evidence="9 10" key="1">
    <citation type="journal article" date="2014" name="Int. J. Syst. Evol. Microbiol.">
        <title>Phylogenomics and the dynamic genome evolution of the genus Streptococcus.</title>
        <authorList>
            <consortium name="The Broad Institute Genome Sequencing Platform"/>
            <person name="Richards V.P."/>
            <person name="Palmer S.R."/>
            <person name="Pavinski Bitar P.D."/>
            <person name="Qin X."/>
            <person name="Weinstock G.M."/>
            <person name="Highlander S.K."/>
            <person name="Town C.D."/>
            <person name="Burne R.A."/>
            <person name="Stanhope M.J."/>
        </authorList>
    </citation>
    <scope>NUCLEOTIDE SEQUENCE [LARGE SCALE GENOMIC DNA]</scope>
    <source>
        <strain evidence="9 10">2285-97</strain>
    </source>
</reference>
<dbReference type="GO" id="GO:0005886">
    <property type="term" value="C:plasma membrane"/>
    <property type="evidence" value="ECO:0007669"/>
    <property type="project" value="UniProtKB-SubCell"/>
</dbReference>
<dbReference type="eggNOG" id="COG0577">
    <property type="taxonomic scope" value="Bacteria"/>
</dbReference>
<evidence type="ECO:0000313" key="9">
    <source>
        <dbReference type="EMBL" id="EHJ57619.1"/>
    </source>
</evidence>
<accession>G5KEB6</accession>
<gene>
    <name evidence="9" type="ORF">STRUR_2054</name>
</gene>
<keyword evidence="3 7" id="KW-0812">Transmembrane</keyword>
<evidence type="ECO:0000256" key="3">
    <source>
        <dbReference type="ARBA" id="ARBA00022692"/>
    </source>
</evidence>
<dbReference type="InterPro" id="IPR050250">
    <property type="entry name" value="Macrolide_Exporter_MacB"/>
</dbReference>
<evidence type="ECO:0000256" key="5">
    <source>
        <dbReference type="ARBA" id="ARBA00023136"/>
    </source>
</evidence>
<dbReference type="InterPro" id="IPR003838">
    <property type="entry name" value="ABC3_permease_C"/>
</dbReference>
<comment type="subcellular location">
    <subcellularLocation>
        <location evidence="1">Cell membrane</location>
        <topology evidence="1">Multi-pass membrane protein</topology>
    </subcellularLocation>
</comment>
<dbReference type="PANTHER" id="PTHR30572">
    <property type="entry name" value="MEMBRANE COMPONENT OF TRANSPORTER-RELATED"/>
    <property type="match status" value="1"/>
</dbReference>
<keyword evidence="4 7" id="KW-1133">Transmembrane helix</keyword>
<dbReference type="GO" id="GO:0022857">
    <property type="term" value="F:transmembrane transporter activity"/>
    <property type="evidence" value="ECO:0007669"/>
    <property type="project" value="TreeGrafter"/>
</dbReference>